<name>A0A4V1ZDJ6_9BACT</name>
<feature type="signal peptide" evidence="1">
    <location>
        <begin position="1"/>
        <end position="22"/>
    </location>
</feature>
<protein>
    <submittedName>
        <fullName evidence="2">Uncharacterized protein</fullName>
    </submittedName>
</protein>
<accession>A0A4V1ZDJ6</accession>
<feature type="chain" id="PRO_5020621031" evidence="1">
    <location>
        <begin position="23"/>
        <end position="365"/>
    </location>
</feature>
<proteinExistence type="predicted"/>
<keyword evidence="1" id="KW-0732">Signal</keyword>
<keyword evidence="3" id="KW-1185">Reference proteome</keyword>
<reference evidence="2 3" key="1">
    <citation type="submission" date="2019-02" db="EMBL/GenBank/DDBJ databases">
        <title>Bacterial novel species Emticicia sp. 17J42-9 isolated from soil.</title>
        <authorList>
            <person name="Jung H.-Y."/>
        </authorList>
    </citation>
    <scope>NUCLEOTIDE SEQUENCE [LARGE SCALE GENOMIC DNA]</scope>
    <source>
        <strain evidence="2 3">17J42-9</strain>
    </source>
</reference>
<evidence type="ECO:0000313" key="2">
    <source>
        <dbReference type="EMBL" id="RYU96390.1"/>
    </source>
</evidence>
<sequence>MKKHFTGLIFLLLIQSACYVKAQVQVSPKVIASSGGYSATGNLQVSWTLGETFITELTGSGLSATQGFQQNTSICLSVVDYQYVKSGNPYQSLFPLVNGMTINQIPEQVSILVTAVCSNVPIGSFEMNLQGPEFNWNIIQNIHPSALFDNIGNHVYGRNFIPGNYTLTVTGYAEDNKGGGMTYGPVQTHFTIVGNIATISMPTVSTPTICAGSNVDVNFTATGTFNPANQFEVQLSDPAGLFENPTTIGVTNAAGTVNCTIPLNTPEGGNYLIRVVSSNQVYAGNPTMSQLKINPQHAYLESPNNDYVTGNTEIKQVVSTIHAGNKVGTTSNITYQAGKAVVLTPGFETQAGGIFKAQIAACTNN</sequence>
<dbReference type="InterPro" id="IPR055015">
    <property type="entry name" value="GCX_COOH"/>
</dbReference>
<comment type="caution">
    <text evidence="2">The sequence shown here is derived from an EMBL/GenBank/DDBJ whole genome shotgun (WGS) entry which is preliminary data.</text>
</comment>
<dbReference type="Proteomes" id="UP000293162">
    <property type="component" value="Unassembled WGS sequence"/>
</dbReference>
<gene>
    <name evidence="2" type="ORF">EWM59_07720</name>
</gene>
<organism evidence="2 3">
    <name type="scientific">Emticicia agri</name>
    <dbReference type="NCBI Taxonomy" id="2492393"/>
    <lineage>
        <taxon>Bacteria</taxon>
        <taxon>Pseudomonadati</taxon>
        <taxon>Bacteroidota</taxon>
        <taxon>Cytophagia</taxon>
        <taxon>Cytophagales</taxon>
        <taxon>Leadbetterellaceae</taxon>
        <taxon>Emticicia</taxon>
    </lineage>
</organism>
<dbReference type="NCBIfam" id="NF045639">
    <property type="entry name" value="GCX_COOH"/>
    <property type="match status" value="1"/>
</dbReference>
<evidence type="ECO:0000256" key="1">
    <source>
        <dbReference type="SAM" id="SignalP"/>
    </source>
</evidence>
<dbReference type="EMBL" id="SEWF01000008">
    <property type="protein sequence ID" value="RYU96390.1"/>
    <property type="molecule type" value="Genomic_DNA"/>
</dbReference>
<dbReference type="RefSeq" id="WP_130020372.1">
    <property type="nucleotide sequence ID" value="NZ_SEWF01000008.1"/>
</dbReference>
<dbReference type="AlphaFoldDB" id="A0A4V1ZDJ6"/>
<dbReference type="OrthoDB" id="355609at2"/>
<evidence type="ECO:0000313" key="3">
    <source>
        <dbReference type="Proteomes" id="UP000293162"/>
    </source>
</evidence>